<reference evidence="4" key="1">
    <citation type="submission" date="2018-01" db="EMBL/GenBank/DDBJ databases">
        <authorList>
            <person name="Mao J.F."/>
        </authorList>
    </citation>
    <scope>NUCLEOTIDE SEQUENCE</scope>
    <source>
        <strain evidence="4">Huo1</strain>
        <tissue evidence="4">Leaf</tissue>
    </source>
</reference>
<evidence type="ECO:0000256" key="3">
    <source>
        <dbReference type="SAM" id="Coils"/>
    </source>
</evidence>
<evidence type="ECO:0000313" key="4">
    <source>
        <dbReference type="EMBL" id="KAG6394170.1"/>
    </source>
</evidence>
<proteinExistence type="inferred from homology"/>
<evidence type="ECO:0000256" key="1">
    <source>
        <dbReference type="ARBA" id="ARBA00005485"/>
    </source>
</evidence>
<comment type="caution">
    <text evidence="4">The sequence shown here is derived from an EMBL/GenBank/DDBJ whole genome shotgun (WGS) entry which is preliminary data.</text>
</comment>
<accession>A0A8X8WFD5</accession>
<comment type="similarity">
    <text evidence="1">Belongs to the WEB family.</text>
</comment>
<keyword evidence="2 3" id="KW-0175">Coiled coil</keyword>
<dbReference type="Pfam" id="PF05701">
    <property type="entry name" value="WEMBL"/>
    <property type="match status" value="1"/>
</dbReference>
<dbReference type="Proteomes" id="UP000298416">
    <property type="component" value="Unassembled WGS sequence"/>
</dbReference>
<dbReference type="EMBL" id="PNBA02000017">
    <property type="protein sequence ID" value="KAG6394170.1"/>
    <property type="molecule type" value="Genomic_DNA"/>
</dbReference>
<evidence type="ECO:0000256" key="2">
    <source>
        <dbReference type="ARBA" id="ARBA00023054"/>
    </source>
</evidence>
<dbReference type="GO" id="GO:0009904">
    <property type="term" value="P:chloroplast accumulation movement"/>
    <property type="evidence" value="ECO:0007669"/>
    <property type="project" value="TreeGrafter"/>
</dbReference>
<dbReference type="GO" id="GO:0009903">
    <property type="term" value="P:chloroplast avoidance movement"/>
    <property type="evidence" value="ECO:0007669"/>
    <property type="project" value="TreeGrafter"/>
</dbReference>
<sequence length="175" mass="19218">MRNLVIKTRELLPVSPLPGNSPRADVGEIDTRALFQSVRDTVSLFGDVVSPRGKTAVAKKKAAAADEELLEAEAQHGLMVKARLSYTQQLRTTEAAKAQAQRELQMAEKTLEQLNHKLQTLTDSKEASIAATEAAKARAVELEEERAQLGDETWESALDNERELFKSTAAELTAF</sequence>
<keyword evidence="5" id="KW-1185">Reference proteome</keyword>
<dbReference type="InterPro" id="IPR008545">
    <property type="entry name" value="Web"/>
</dbReference>
<dbReference type="PANTHER" id="PTHR32054:SF3">
    <property type="entry name" value="HEAVY CHAIN, PUTATIVE, EXPRESSED-RELATED"/>
    <property type="match status" value="1"/>
</dbReference>
<dbReference type="GO" id="GO:0005829">
    <property type="term" value="C:cytosol"/>
    <property type="evidence" value="ECO:0007669"/>
    <property type="project" value="TreeGrafter"/>
</dbReference>
<reference evidence="4" key="2">
    <citation type="submission" date="2020-08" db="EMBL/GenBank/DDBJ databases">
        <title>Plant Genome Project.</title>
        <authorList>
            <person name="Zhang R.-G."/>
        </authorList>
    </citation>
    <scope>NUCLEOTIDE SEQUENCE</scope>
    <source>
        <strain evidence="4">Huo1</strain>
        <tissue evidence="4">Leaf</tissue>
    </source>
</reference>
<evidence type="ECO:0000313" key="5">
    <source>
        <dbReference type="Proteomes" id="UP000298416"/>
    </source>
</evidence>
<organism evidence="4">
    <name type="scientific">Salvia splendens</name>
    <name type="common">Scarlet sage</name>
    <dbReference type="NCBI Taxonomy" id="180675"/>
    <lineage>
        <taxon>Eukaryota</taxon>
        <taxon>Viridiplantae</taxon>
        <taxon>Streptophyta</taxon>
        <taxon>Embryophyta</taxon>
        <taxon>Tracheophyta</taxon>
        <taxon>Spermatophyta</taxon>
        <taxon>Magnoliopsida</taxon>
        <taxon>eudicotyledons</taxon>
        <taxon>Gunneridae</taxon>
        <taxon>Pentapetalae</taxon>
        <taxon>asterids</taxon>
        <taxon>lamiids</taxon>
        <taxon>Lamiales</taxon>
        <taxon>Lamiaceae</taxon>
        <taxon>Nepetoideae</taxon>
        <taxon>Mentheae</taxon>
        <taxon>Salviinae</taxon>
        <taxon>Salvia</taxon>
        <taxon>Salvia subgen. Calosphace</taxon>
        <taxon>core Calosphace</taxon>
    </lineage>
</organism>
<protein>
    <submittedName>
        <fullName evidence="4">Uncharacterized protein</fullName>
    </submittedName>
</protein>
<dbReference type="AlphaFoldDB" id="A0A8X8WFD5"/>
<gene>
    <name evidence="4" type="ORF">SASPL_144750</name>
</gene>
<dbReference type="PANTHER" id="PTHR32054">
    <property type="entry name" value="HEAVY CHAIN, PUTATIVE, EXPRESSED-RELATED-RELATED"/>
    <property type="match status" value="1"/>
</dbReference>
<feature type="coiled-coil region" evidence="3">
    <location>
        <begin position="55"/>
        <end position="152"/>
    </location>
</feature>
<name>A0A8X8WFD5_SALSN</name>